<keyword evidence="2" id="KW-1185">Reference proteome</keyword>
<dbReference type="EMBL" id="PXOT01000020">
    <property type="protein sequence ID" value="PSG91955.1"/>
    <property type="molecule type" value="Genomic_DNA"/>
</dbReference>
<proteinExistence type="predicted"/>
<protein>
    <submittedName>
        <fullName evidence="1">DUF1835 domain-containing protein</fullName>
    </submittedName>
</protein>
<dbReference type="RefSeq" id="WP_106677693.1">
    <property type="nucleotide sequence ID" value="NZ_JACHWV010000001.1"/>
</dbReference>
<comment type="caution">
    <text evidence="1">The sequence shown here is derived from an EMBL/GenBank/DDBJ whole genome shotgun (WGS) entry which is preliminary data.</text>
</comment>
<accession>A0A2T1NGJ5</accession>
<dbReference type="Proteomes" id="UP000238430">
    <property type="component" value="Unassembled WGS sequence"/>
</dbReference>
<dbReference type="OrthoDB" id="127805at2"/>
<sequence>MGKKTLHITNGGVLTEYLTKLDFEGDMLTWHEMLCVGPTTKEIDNDYFFSIRKNFIESTYNIPYKAEVFKKELDKLSELESYEEVILWFEYDLFCHINMIAAISLLKQKKCQLPINLVNCGKIEGEKQLKGFGELTPEQIQLNYENRIQLNVDDIAFAQKAWRIYCENDHNLLKELIVRPSNYIYMSNCLKAHMKRFPDTRSGLNMMEYNLLKLINEYKIKDRHHLLGYGLHYQGYYGYGDIQIKRIIDNISIFYDEKEEQLTLNRNGHLALEHQKNFFEEMKSDFQFGGVKKLDFQYLKTESKLVNTIK</sequence>
<dbReference type="AlphaFoldDB" id="A0A2T1NGJ5"/>
<gene>
    <name evidence="1" type="ORF">C7H61_05100</name>
</gene>
<name>A0A2T1NGJ5_9FLAO</name>
<reference evidence="1 2" key="1">
    <citation type="submission" date="2018-03" db="EMBL/GenBank/DDBJ databases">
        <title>Mesoflavibacter sp. HG37 and Mesoflavibacter sp. HG96 sp.nov., two marine bacteria isolated from seawater of Western Pacific Ocean.</title>
        <authorList>
            <person name="Cheng H."/>
            <person name="Wu Y.-H."/>
            <person name="Guo L.-L."/>
            <person name="Xu X.-W."/>
        </authorList>
    </citation>
    <scope>NUCLEOTIDE SEQUENCE [LARGE SCALE GENOMIC DNA]</scope>
    <source>
        <strain evidence="1 2">KCTC 42117</strain>
    </source>
</reference>
<organism evidence="1 2">
    <name type="scientific">Mesoflavibacter zeaxanthinifaciens subsp. sabulilitoris</name>
    <dbReference type="NCBI Taxonomy" id="1520893"/>
    <lineage>
        <taxon>Bacteria</taxon>
        <taxon>Pseudomonadati</taxon>
        <taxon>Bacteroidota</taxon>
        <taxon>Flavobacteriia</taxon>
        <taxon>Flavobacteriales</taxon>
        <taxon>Flavobacteriaceae</taxon>
        <taxon>Mesoflavibacter</taxon>
    </lineage>
</organism>
<evidence type="ECO:0000313" key="2">
    <source>
        <dbReference type="Proteomes" id="UP000238430"/>
    </source>
</evidence>
<evidence type="ECO:0000313" key="1">
    <source>
        <dbReference type="EMBL" id="PSG91955.1"/>
    </source>
</evidence>